<accession>A0A9D0Z990</accession>
<evidence type="ECO:0000256" key="1">
    <source>
        <dbReference type="ARBA" id="ARBA00006068"/>
    </source>
</evidence>
<evidence type="ECO:0000256" key="2">
    <source>
        <dbReference type="SAM" id="SignalP"/>
    </source>
</evidence>
<dbReference type="EMBL" id="DVFJ01000013">
    <property type="protein sequence ID" value="HIQ71489.1"/>
    <property type="molecule type" value="Genomic_DNA"/>
</dbReference>
<evidence type="ECO:0000259" key="3">
    <source>
        <dbReference type="Pfam" id="PF03816"/>
    </source>
</evidence>
<dbReference type="NCBIfam" id="TIGR00350">
    <property type="entry name" value="lytR_cpsA_psr"/>
    <property type="match status" value="1"/>
</dbReference>
<dbReference type="InterPro" id="IPR050922">
    <property type="entry name" value="LytR/CpsA/Psr_CW_biosynth"/>
</dbReference>
<feature type="signal peptide" evidence="2">
    <location>
        <begin position="1"/>
        <end position="27"/>
    </location>
</feature>
<dbReference type="Proteomes" id="UP000886887">
    <property type="component" value="Unassembled WGS sequence"/>
</dbReference>
<gene>
    <name evidence="4" type="ORF">IAB73_04680</name>
</gene>
<organism evidence="4 5">
    <name type="scientific">Candidatus Onthenecus intestinigallinarum</name>
    <dbReference type="NCBI Taxonomy" id="2840875"/>
    <lineage>
        <taxon>Bacteria</taxon>
        <taxon>Bacillati</taxon>
        <taxon>Bacillota</taxon>
        <taxon>Clostridia</taxon>
        <taxon>Eubacteriales</taxon>
        <taxon>Candidatus Onthenecus</taxon>
    </lineage>
</organism>
<keyword evidence="2" id="KW-0732">Signal</keyword>
<dbReference type="AlphaFoldDB" id="A0A9D0Z990"/>
<dbReference type="PANTHER" id="PTHR33392:SF6">
    <property type="entry name" value="POLYISOPRENYL-TEICHOIC ACID--PEPTIDOGLYCAN TEICHOIC ACID TRANSFERASE TAGU"/>
    <property type="match status" value="1"/>
</dbReference>
<evidence type="ECO:0000313" key="5">
    <source>
        <dbReference type="Proteomes" id="UP000886887"/>
    </source>
</evidence>
<protein>
    <submittedName>
        <fullName evidence="4">LCP family protein</fullName>
    </submittedName>
</protein>
<proteinExistence type="inferred from homology"/>
<dbReference type="Gene3D" id="3.40.630.190">
    <property type="entry name" value="LCP protein"/>
    <property type="match status" value="1"/>
</dbReference>
<evidence type="ECO:0000313" key="4">
    <source>
        <dbReference type="EMBL" id="HIQ71489.1"/>
    </source>
</evidence>
<dbReference type="InterPro" id="IPR004474">
    <property type="entry name" value="LytR_CpsA_psr"/>
</dbReference>
<reference evidence="4" key="1">
    <citation type="submission" date="2020-10" db="EMBL/GenBank/DDBJ databases">
        <authorList>
            <person name="Gilroy R."/>
        </authorList>
    </citation>
    <scope>NUCLEOTIDE SEQUENCE</scope>
    <source>
        <strain evidence="4">ChiSxjej2B14-6234</strain>
    </source>
</reference>
<dbReference type="Pfam" id="PF03816">
    <property type="entry name" value="LytR_cpsA_psr"/>
    <property type="match status" value="1"/>
</dbReference>
<feature type="chain" id="PRO_5038755924" evidence="2">
    <location>
        <begin position="28"/>
        <end position="294"/>
    </location>
</feature>
<reference evidence="4" key="2">
    <citation type="journal article" date="2021" name="PeerJ">
        <title>Extensive microbial diversity within the chicken gut microbiome revealed by metagenomics and culture.</title>
        <authorList>
            <person name="Gilroy R."/>
            <person name="Ravi A."/>
            <person name="Getino M."/>
            <person name="Pursley I."/>
            <person name="Horton D.L."/>
            <person name="Alikhan N.F."/>
            <person name="Baker D."/>
            <person name="Gharbi K."/>
            <person name="Hall N."/>
            <person name="Watson M."/>
            <person name="Adriaenssens E.M."/>
            <person name="Foster-Nyarko E."/>
            <person name="Jarju S."/>
            <person name="Secka A."/>
            <person name="Antonio M."/>
            <person name="Oren A."/>
            <person name="Chaudhuri R.R."/>
            <person name="La Ragione R."/>
            <person name="Hildebrand F."/>
            <person name="Pallen M.J."/>
        </authorList>
    </citation>
    <scope>NUCLEOTIDE SEQUENCE</scope>
    <source>
        <strain evidence="4">ChiSxjej2B14-6234</strain>
    </source>
</reference>
<comment type="caution">
    <text evidence="4">The sequence shown here is derived from an EMBL/GenBank/DDBJ whole genome shotgun (WGS) entry which is preliminary data.</text>
</comment>
<dbReference type="PANTHER" id="PTHR33392">
    <property type="entry name" value="POLYISOPRENYL-TEICHOIC ACID--PEPTIDOGLYCAN TEICHOIC ACID TRANSFERASE TAGU"/>
    <property type="match status" value="1"/>
</dbReference>
<comment type="similarity">
    <text evidence="1">Belongs to the LytR/CpsA/Psr (LCP) family.</text>
</comment>
<sequence length="294" mass="32580">MRSTLWTRLLAAALLVCALLAPAPCGAQETEGRHHYLLLGLDTYADDITDNARTDTMMLVTLDETYDRIILTSILRDTKIPNPSGNDTKINLLYKNHGIEGVTQVLERELEIEISGTVLINYESVKDLIDALGGVDIEITQNEANTISSILLNDDPNLPEGAGVAHMTGRIALAYMRNRWDTLDGSSGGDFSRTERQRKVLTQLLDKCRNLGLSELSDVYNAISDGVETDMTALELLTAIQHGYGLLQAQLCEYRIPADGTYRYGELNGSSVLSANWTRNKEYFHEMLDTPPEV</sequence>
<feature type="domain" description="Cell envelope-related transcriptional attenuator" evidence="3">
    <location>
        <begin position="53"/>
        <end position="208"/>
    </location>
</feature>
<name>A0A9D0Z990_9FIRM</name>